<evidence type="ECO:0000256" key="1">
    <source>
        <dbReference type="SAM" id="Coils"/>
    </source>
</evidence>
<feature type="coiled-coil region" evidence="1">
    <location>
        <begin position="401"/>
        <end position="435"/>
    </location>
</feature>
<accession>A0AB74UUC9</accession>
<name>A0AB74UUC9_9GAMM</name>
<gene>
    <name evidence="2" type="ORF">ACFYG5_09380</name>
</gene>
<sequence>MAKFESDMGRAARIADQRAKEVQKSWGQALALIGGGVSVAGFTSAIKSAVNQMDELSKAAQRVGVSTEVFSSLNYAAKLADVSTQDLQSTLGKLTKNMSMAQYATSQQSQVFKALGIATTDANGSLRSSVEVLKEFSDRFKQLKGDPDAIAAGMLLFGKSFQNVIPLLKDGAQGLSDAQAEADKLNQTISGEAGKAAEQFNDNITRLQSVSLGFFNVLATKLLPELDAWSDEVVDLASDHDKMNTAVSGITNTLEGIAAVGHTVAASFKFISAGIQSVAVTAASVTIQLSLLKDSLSHPFDADALKADNAKALADVENLKSSLTDIWSSAADGIDASFDAAGKNLARIRGELVDFPKQQAASGAGNFIDDVFGTDEEADKKAEAIRSALHKAFADPTGTGAAAAKKSIDAATKALDAYQKKMEELSAKSADAVSSYIGKDVTPDVKAWNDYADVVRKVAEAEGARIQTAIAAQKQGLKGANVAEVEASAQRDMVAALEKLAPARDAAAAAAQKEMDTSGKQIAQLQQQVAMAGLSARDQFIVTNGIQAETAYREKNANATEAQIAAQRQLVEVAAANAYDMTQYAQQQNAIAQEYAGFWENAASSISKSFGDLITGQTRSWKDFGQSLKSVAQQFVSDIISQFVRLKILGPLLSGAMGSVAGWLGIAGSLGGSSITQAAQYYGGGSTIGETAGSVGGANSYGGMLSNLSTMKSLYSYMFGGSSTVGVPVTSATTSQVAIGANAFTPASYYGGMSPSIGGYAAPYASVAGGLAGAYYGSRQGDGSWGTAGSTVAYGALGAGIAGTAAGVAGGMGVGAAAGGAFGAAAGMSWIPIVGWIAALAAVVDKVSGGKVFGTKYRTDASAVDLNIGADGASADASVHQWKYRSQLSQAFGRFGGILLPSDWGDKDKRQKNAEVTPEMTAAAKALYDNIEKTMVTGAQRLAVDVPAMIEATLSAQSTYDKKGKLKTTDYVVEYLGRTWKEATADAAAQRLGAEALVKVVEASAGAVAQSIAEQFRDSAETLLDGAQLMVAAQADIQRGNSLLALGATATLGQVVAFAQTMQADGEALADTYNRLVQASAAYLQFVGQFAPANNTFGGSLQAIAKQMQANIDQANALAQAAGLQHAKESDLANIHQFAAHAAAEAIAQLSSAAQDLAAKLYDVTGSSLNAVNALLDKMSGKVQTAAQLAIGDNSPLNDKQKLDVALQGLRSGVTSADDVLNLGRKLYSSSADYTGLFNKVQEILGLPGAGESGIGGISDALKEYNALIGKRDQYASQAEAMTRFNDAKTLAQYVADISTTHGIGYGEAASGLGFSLQDLAKDLGVTNLAGYLDNLKLADIPGTTMDASASIVDAIRQLGRDLIQTISGGPLVTPGPANKTQAAETDPEIRALLSSIDQRLANLEDPISQTAKTNTQMVKQGAGDSLNRIASSARSLA</sequence>
<keyword evidence="1" id="KW-0175">Coiled coil</keyword>
<organism evidence="2">
    <name type="scientific">Rhodanobacter sp. FW102-FHT14D07</name>
    <dbReference type="NCBI Taxonomy" id="3351462"/>
    <lineage>
        <taxon>Bacteria</taxon>
        <taxon>Pseudomonadati</taxon>
        <taxon>Pseudomonadota</taxon>
        <taxon>Gammaproteobacteria</taxon>
        <taxon>Lysobacterales</taxon>
        <taxon>Rhodanobacteraceae</taxon>
        <taxon>Rhodanobacter</taxon>
    </lineage>
</organism>
<dbReference type="RefSeq" id="WP_395117741.1">
    <property type="nucleotide sequence ID" value="NZ_CP170721.1"/>
</dbReference>
<protein>
    <recommendedName>
        <fullName evidence="3">Phage tail tape measure protein</fullName>
    </recommendedName>
</protein>
<dbReference type="EMBL" id="CP170721">
    <property type="protein sequence ID" value="XIA20313.1"/>
    <property type="molecule type" value="Genomic_DNA"/>
</dbReference>
<reference evidence="2" key="1">
    <citation type="submission" date="2024-10" db="EMBL/GenBank/DDBJ databases">
        <authorList>
            <person name="Lesea H.P."/>
            <person name="Kuehl J.V."/>
            <person name="Chandonia J.-M."/>
        </authorList>
    </citation>
    <scope>NUCLEOTIDE SEQUENCE</scope>
    <source>
        <strain evidence="2">FW102-FHT14D07</strain>
    </source>
</reference>
<evidence type="ECO:0000313" key="2">
    <source>
        <dbReference type="EMBL" id="XIA20313.1"/>
    </source>
</evidence>
<proteinExistence type="predicted"/>
<evidence type="ECO:0008006" key="3">
    <source>
        <dbReference type="Google" id="ProtNLM"/>
    </source>
</evidence>